<keyword evidence="4" id="KW-0119">Carbohydrate metabolism</keyword>
<dbReference type="AlphaFoldDB" id="R4K7P7"/>
<evidence type="ECO:0000256" key="2">
    <source>
        <dbReference type="ARBA" id="ARBA00022729"/>
    </source>
</evidence>
<dbReference type="GO" id="GO:0045493">
    <property type="term" value="P:xylan catabolic process"/>
    <property type="evidence" value="ECO:0007669"/>
    <property type="project" value="UniProtKB-KW"/>
</dbReference>
<dbReference type="RefSeq" id="WP_015614838.1">
    <property type="nucleotide sequence ID" value="NC_021182.1"/>
</dbReference>
<dbReference type="PANTHER" id="PTHR34216:SF3">
    <property type="entry name" value="POLY-BETA-1,6-N-ACETYL-D-GLUCOSAMINE N-DEACETYLASE"/>
    <property type="match status" value="1"/>
</dbReference>
<dbReference type="CDD" id="cd10918">
    <property type="entry name" value="CE4_NodB_like_5s_6s"/>
    <property type="match status" value="1"/>
</dbReference>
<sequence length="266" mass="30671">MKILKKILILSLSILIINSYSYNTILGHEVYINEKIKSMPLKYNNEGVCILMYHSIGFEKNNRLRIPQQQFKDQMKYIKDNGYTTVTLQDLYNFFVENKPIPKKSVAITFDDGYLDNYEYAYPVLKEFNLKATIFVTTNTIDRNNAYITSNQLKELQNNGIDIESHTVNHEELSKISYEKQLKTLKESKETLERILNKKVNYIAYPCGKYNEDTITAMKNAGYIMGFTTGGKIARKNDGICTLHRIGVVSIDGIDVLEGRLKSQME</sequence>
<organism evidence="4 5">
    <name type="scientific">Clostridium pasteurianum BC1</name>
    <dbReference type="NCBI Taxonomy" id="86416"/>
    <lineage>
        <taxon>Bacteria</taxon>
        <taxon>Bacillati</taxon>
        <taxon>Bacillota</taxon>
        <taxon>Clostridia</taxon>
        <taxon>Eubacteriales</taxon>
        <taxon>Clostridiaceae</taxon>
        <taxon>Clostridium</taxon>
    </lineage>
</organism>
<dbReference type="PANTHER" id="PTHR34216">
    <property type="match status" value="1"/>
</dbReference>
<dbReference type="InterPro" id="IPR011330">
    <property type="entry name" value="Glyco_hydro/deAcase_b/a-brl"/>
</dbReference>
<dbReference type="InterPro" id="IPR002509">
    <property type="entry name" value="NODB_dom"/>
</dbReference>
<evidence type="ECO:0000313" key="4">
    <source>
        <dbReference type="EMBL" id="AGK96519.1"/>
    </source>
</evidence>
<dbReference type="SUPFAM" id="SSF88713">
    <property type="entry name" value="Glycoside hydrolase/deacetylase"/>
    <property type="match status" value="1"/>
</dbReference>
<evidence type="ECO:0000256" key="1">
    <source>
        <dbReference type="ARBA" id="ARBA00004613"/>
    </source>
</evidence>
<dbReference type="Proteomes" id="UP000013523">
    <property type="component" value="Chromosome"/>
</dbReference>
<dbReference type="eggNOG" id="COG0726">
    <property type="taxonomic scope" value="Bacteria"/>
</dbReference>
<evidence type="ECO:0000313" key="5">
    <source>
        <dbReference type="Proteomes" id="UP000013523"/>
    </source>
</evidence>
<proteinExistence type="predicted"/>
<accession>R4K7P7</accession>
<dbReference type="GO" id="GO:0005576">
    <property type="term" value="C:extracellular region"/>
    <property type="evidence" value="ECO:0007669"/>
    <property type="project" value="UniProtKB-SubCell"/>
</dbReference>
<dbReference type="HOGENOM" id="CLU_030024_2_2_9"/>
<dbReference type="STRING" id="86416.Clopa_1593"/>
<keyword evidence="4" id="KW-0326">Glycosidase</keyword>
<comment type="subcellular location">
    <subcellularLocation>
        <location evidence="1">Secreted</location>
    </subcellularLocation>
</comment>
<dbReference type="GO" id="GO:0016798">
    <property type="term" value="F:hydrolase activity, acting on glycosyl bonds"/>
    <property type="evidence" value="ECO:0007669"/>
    <property type="project" value="UniProtKB-KW"/>
</dbReference>
<dbReference type="InterPro" id="IPR051398">
    <property type="entry name" value="Polysacch_Deacetylase"/>
</dbReference>
<reference evidence="4 5" key="1">
    <citation type="submission" date="2012-01" db="EMBL/GenBank/DDBJ databases">
        <title>Complete sequence of chromosome of Clostridium pasteurianum BC1.</title>
        <authorList>
            <consortium name="US DOE Joint Genome Institute"/>
            <person name="Lucas S."/>
            <person name="Han J."/>
            <person name="Lapidus A."/>
            <person name="Cheng J.-F."/>
            <person name="Goodwin L."/>
            <person name="Pitluck S."/>
            <person name="Peters L."/>
            <person name="Mikhailova N."/>
            <person name="Teshima H."/>
            <person name="Detter J.C."/>
            <person name="Han C."/>
            <person name="Tapia R."/>
            <person name="Land M."/>
            <person name="Hauser L."/>
            <person name="Kyrpides N."/>
            <person name="Ivanova N."/>
            <person name="Pagani I."/>
            <person name="Dunn J."/>
            <person name="Taghavi S."/>
            <person name="Francis A."/>
            <person name="van der Lelie D."/>
            <person name="Woyke T."/>
        </authorList>
    </citation>
    <scope>NUCLEOTIDE SEQUENCE [LARGE SCALE GENOMIC DNA]</scope>
    <source>
        <strain evidence="4 5">BC1</strain>
    </source>
</reference>
<name>R4K7P7_CLOPA</name>
<keyword evidence="4" id="KW-0378">Hydrolase</keyword>
<keyword evidence="2" id="KW-0732">Signal</keyword>
<dbReference type="EMBL" id="CP003261">
    <property type="protein sequence ID" value="AGK96519.1"/>
    <property type="molecule type" value="Genomic_DNA"/>
</dbReference>
<dbReference type="KEGG" id="cpas:Clopa_1593"/>
<dbReference type="PATRIC" id="fig|86416.3.peg.1568"/>
<keyword evidence="4" id="KW-0858">Xylan degradation</keyword>
<evidence type="ECO:0000259" key="3">
    <source>
        <dbReference type="PROSITE" id="PS51677"/>
    </source>
</evidence>
<dbReference type="GO" id="GO:0016810">
    <property type="term" value="F:hydrolase activity, acting on carbon-nitrogen (but not peptide) bonds"/>
    <property type="evidence" value="ECO:0007669"/>
    <property type="project" value="InterPro"/>
</dbReference>
<dbReference type="OrthoDB" id="9778320at2"/>
<protein>
    <submittedName>
        <fullName evidence="4">Putative xylanase/chitin deacetylase</fullName>
    </submittedName>
</protein>
<dbReference type="Gene3D" id="3.20.20.370">
    <property type="entry name" value="Glycoside hydrolase/deacetylase"/>
    <property type="match status" value="1"/>
</dbReference>
<feature type="domain" description="NodB homology" evidence="3">
    <location>
        <begin position="104"/>
        <end position="266"/>
    </location>
</feature>
<keyword evidence="5" id="KW-1185">Reference proteome</keyword>
<dbReference type="Pfam" id="PF01522">
    <property type="entry name" value="Polysacc_deac_1"/>
    <property type="match status" value="1"/>
</dbReference>
<keyword evidence="4" id="KW-0624">Polysaccharide degradation</keyword>
<gene>
    <name evidence="4" type="ORF">Clopa_1593</name>
</gene>
<dbReference type="PROSITE" id="PS51677">
    <property type="entry name" value="NODB"/>
    <property type="match status" value="1"/>
</dbReference>